<protein>
    <submittedName>
        <fullName evidence="2">Molybdopterin guanine dinucleotide biosynthesis accessory protein MobB</fullName>
    </submittedName>
</protein>
<organism evidence="2 3">
    <name type="scientific">Hasllibacter halocynthiae</name>
    <dbReference type="NCBI Taxonomy" id="595589"/>
    <lineage>
        <taxon>Bacteria</taxon>
        <taxon>Pseudomonadati</taxon>
        <taxon>Pseudomonadota</taxon>
        <taxon>Alphaproteobacteria</taxon>
        <taxon>Rhodobacterales</taxon>
        <taxon>Roseobacteraceae</taxon>
        <taxon>Hasllibacter</taxon>
    </lineage>
</organism>
<keyword evidence="3" id="KW-1185">Reference proteome</keyword>
<dbReference type="InterPro" id="IPR027417">
    <property type="entry name" value="P-loop_NTPase"/>
</dbReference>
<dbReference type="OrthoDB" id="9804758at2"/>
<evidence type="ECO:0000313" key="3">
    <source>
        <dbReference type="Proteomes" id="UP000238801"/>
    </source>
</evidence>
<dbReference type="InterPro" id="IPR052539">
    <property type="entry name" value="MGD_biosynthesis_adapter"/>
</dbReference>
<name>A0A2T0X3V2_9RHOB</name>
<dbReference type="SUPFAM" id="SSF52540">
    <property type="entry name" value="P-loop containing nucleoside triphosphate hydrolases"/>
    <property type="match status" value="1"/>
</dbReference>
<dbReference type="Pfam" id="PF03205">
    <property type="entry name" value="MobB"/>
    <property type="match status" value="1"/>
</dbReference>
<sequence>MTRIVGVVGRKNGGKTGLVERLVGVLAARGLEVATMKNAHHDARLDVPGTDSDRHRRAGAARVLLATPEGWAMTGGAPEGPEALARRLAGADVVLAEGFKAAPWPKIEAWRPECREGPLAPAHGIAAVASTGAPQVPLPVLPLDDTEALAGFALKLAVRLL</sequence>
<dbReference type="RefSeq" id="WP_106161197.1">
    <property type="nucleotide sequence ID" value="NZ_PVTT01000002.1"/>
</dbReference>
<dbReference type="PANTHER" id="PTHR40072:SF1">
    <property type="entry name" value="MOLYBDOPTERIN-GUANINE DINUCLEOTIDE BIOSYNTHESIS ADAPTER PROTEIN"/>
    <property type="match status" value="1"/>
</dbReference>
<proteinExistence type="predicted"/>
<dbReference type="InterPro" id="IPR004435">
    <property type="entry name" value="MobB_dom"/>
</dbReference>
<dbReference type="EMBL" id="PVTT01000002">
    <property type="protein sequence ID" value="PRY93622.1"/>
    <property type="molecule type" value="Genomic_DNA"/>
</dbReference>
<dbReference type="CDD" id="cd03116">
    <property type="entry name" value="MobB"/>
    <property type="match status" value="1"/>
</dbReference>
<feature type="domain" description="Molybdopterin-guanine dinucleotide biosynthesis protein B (MobB)" evidence="1">
    <location>
        <begin position="4"/>
        <end position="130"/>
    </location>
</feature>
<dbReference type="NCBIfam" id="TIGR00176">
    <property type="entry name" value="mobB"/>
    <property type="match status" value="1"/>
</dbReference>
<dbReference type="Gene3D" id="3.40.50.300">
    <property type="entry name" value="P-loop containing nucleotide triphosphate hydrolases"/>
    <property type="match status" value="1"/>
</dbReference>
<dbReference type="GO" id="GO:0005525">
    <property type="term" value="F:GTP binding"/>
    <property type="evidence" value="ECO:0007669"/>
    <property type="project" value="InterPro"/>
</dbReference>
<evidence type="ECO:0000259" key="1">
    <source>
        <dbReference type="Pfam" id="PF03205"/>
    </source>
</evidence>
<dbReference type="Proteomes" id="UP000238801">
    <property type="component" value="Unassembled WGS sequence"/>
</dbReference>
<dbReference type="AlphaFoldDB" id="A0A2T0X3V2"/>
<accession>A0A2T0X3V2</accession>
<reference evidence="2 3" key="1">
    <citation type="submission" date="2018-03" db="EMBL/GenBank/DDBJ databases">
        <title>Genomic Encyclopedia of Archaeal and Bacterial Type Strains, Phase II (KMG-II): from individual species to whole genera.</title>
        <authorList>
            <person name="Goeker M."/>
        </authorList>
    </citation>
    <scope>NUCLEOTIDE SEQUENCE [LARGE SCALE GENOMIC DNA]</scope>
    <source>
        <strain evidence="2 3">DSM 29318</strain>
    </source>
</reference>
<comment type="caution">
    <text evidence="2">The sequence shown here is derived from an EMBL/GenBank/DDBJ whole genome shotgun (WGS) entry which is preliminary data.</text>
</comment>
<dbReference type="GO" id="GO:0006777">
    <property type="term" value="P:Mo-molybdopterin cofactor biosynthetic process"/>
    <property type="evidence" value="ECO:0007669"/>
    <property type="project" value="InterPro"/>
</dbReference>
<evidence type="ECO:0000313" key="2">
    <source>
        <dbReference type="EMBL" id="PRY93622.1"/>
    </source>
</evidence>
<dbReference type="PANTHER" id="PTHR40072">
    <property type="entry name" value="MOLYBDOPTERIN-GUANINE DINUCLEOTIDE BIOSYNTHESIS ADAPTER PROTEIN-RELATED"/>
    <property type="match status" value="1"/>
</dbReference>
<gene>
    <name evidence="2" type="ORF">BCF33_2502</name>
</gene>